<dbReference type="AlphaFoldDB" id="A0A5C6DZI4"/>
<reference evidence="1 2" key="1">
    <citation type="submission" date="2019-02" db="EMBL/GenBank/DDBJ databases">
        <title>Deep-cultivation of Planctomycetes and their phenomic and genomic characterization uncovers novel biology.</title>
        <authorList>
            <person name="Wiegand S."/>
            <person name="Jogler M."/>
            <person name="Boedeker C."/>
            <person name="Pinto D."/>
            <person name="Vollmers J."/>
            <person name="Rivas-Marin E."/>
            <person name="Kohn T."/>
            <person name="Peeters S.H."/>
            <person name="Heuer A."/>
            <person name="Rast P."/>
            <person name="Oberbeckmann S."/>
            <person name="Bunk B."/>
            <person name="Jeske O."/>
            <person name="Meyerdierks A."/>
            <person name="Storesund J.E."/>
            <person name="Kallscheuer N."/>
            <person name="Luecker S."/>
            <person name="Lage O.M."/>
            <person name="Pohl T."/>
            <person name="Merkel B.J."/>
            <person name="Hornburger P."/>
            <person name="Mueller R.-W."/>
            <person name="Bruemmer F."/>
            <person name="Labrenz M."/>
            <person name="Spormann A.M."/>
            <person name="Op Den Camp H."/>
            <person name="Overmann J."/>
            <person name="Amann R."/>
            <person name="Jetten M.S.M."/>
            <person name="Mascher T."/>
            <person name="Medema M.H."/>
            <person name="Devos D.P."/>
            <person name="Kaster A.-K."/>
            <person name="Ovreas L."/>
            <person name="Rohde M."/>
            <person name="Galperin M.Y."/>
            <person name="Jogler C."/>
        </authorList>
    </citation>
    <scope>NUCLEOTIDE SEQUENCE [LARGE SCALE GENOMIC DNA]</scope>
    <source>
        <strain evidence="1 2">Q31b</strain>
    </source>
</reference>
<keyword evidence="2" id="KW-1185">Reference proteome</keyword>
<organism evidence="1 2">
    <name type="scientific">Novipirellula aureliae</name>
    <dbReference type="NCBI Taxonomy" id="2527966"/>
    <lineage>
        <taxon>Bacteria</taxon>
        <taxon>Pseudomonadati</taxon>
        <taxon>Planctomycetota</taxon>
        <taxon>Planctomycetia</taxon>
        <taxon>Pirellulales</taxon>
        <taxon>Pirellulaceae</taxon>
        <taxon>Novipirellula</taxon>
    </lineage>
</organism>
<sequence length="486" mass="54679">MNRKTVGLWTIALCPLVLVLSAISYGFAREYQAWAELKQTSSTLIQEYSGANPLLSSPAVLSSSRNANVEQEERQFQRKMAEFDLMSDVIYGQVRDFDLIGPSHLPIVLNAPDTTWEEAPLFAEMVQDVELLMDNAEELLAEQDGFSNATFETRASLNDRFSSLLLVYFRYAFYHRDSENAARALKLLSRITFHGHGYGDAYSMGPSQMGPSQLGLSFGDIARLYALLAGTLSYDVWSDEQLSELSDDLLRTLEIEAKLDAAYRYRPALTAQRVVASILPYGMPADSKNLQHNMMVDSVYLNRLLEASKQEGGIRTTRDLEKSFRILLKMDEPQAGVDPTGVLAVNLPAGSKYSQARQTLFENAEFAYELGALEDLRRATKLAVAIKRFVRAQDRWPNSLKELSSHNPELKTETVQGQSFRYSAFDGPPSPAVTDVAIIDGSMSEFLTPRLTYGRYYPPQWLRDYKFSPLRIVVTKRRELVAPSPR</sequence>
<evidence type="ECO:0000313" key="2">
    <source>
        <dbReference type="Proteomes" id="UP000315471"/>
    </source>
</evidence>
<evidence type="ECO:0000313" key="1">
    <source>
        <dbReference type="EMBL" id="TWU40309.1"/>
    </source>
</evidence>
<protein>
    <submittedName>
        <fullName evidence="1">Uncharacterized protein</fullName>
    </submittedName>
</protein>
<dbReference type="OrthoDB" id="9837578at2"/>
<comment type="caution">
    <text evidence="1">The sequence shown here is derived from an EMBL/GenBank/DDBJ whole genome shotgun (WGS) entry which is preliminary data.</text>
</comment>
<gene>
    <name evidence="1" type="ORF">Q31b_36570</name>
</gene>
<accession>A0A5C6DZI4</accession>
<dbReference type="RefSeq" id="WP_146600895.1">
    <property type="nucleotide sequence ID" value="NZ_SJPY01000005.1"/>
</dbReference>
<dbReference type="Proteomes" id="UP000315471">
    <property type="component" value="Unassembled WGS sequence"/>
</dbReference>
<name>A0A5C6DZI4_9BACT</name>
<proteinExistence type="predicted"/>
<dbReference type="EMBL" id="SJPY01000005">
    <property type="protein sequence ID" value="TWU40309.1"/>
    <property type="molecule type" value="Genomic_DNA"/>
</dbReference>